<gene>
    <name evidence="2" type="ORF">A3F51_02920</name>
</gene>
<evidence type="ECO:0000259" key="1">
    <source>
        <dbReference type="Pfam" id="PF12368"/>
    </source>
</evidence>
<name>A0A1G2N052_9BACT</name>
<dbReference type="STRING" id="1802315.A3F51_02920"/>
<protein>
    <recommendedName>
        <fullName evidence="1">Rhodanase C-terminal domain-containing protein</fullName>
    </recommendedName>
</protein>
<comment type="caution">
    <text evidence="2">The sequence shown here is derived from an EMBL/GenBank/DDBJ whole genome shotgun (WGS) entry which is preliminary data.</text>
</comment>
<dbReference type="Pfam" id="PF12368">
    <property type="entry name" value="Rhodanese_C"/>
    <property type="match status" value="1"/>
</dbReference>
<organism evidence="2 3">
    <name type="scientific">Candidatus Taylorbacteria bacterium RIFCSPHIGHO2_12_FULL_45_16</name>
    <dbReference type="NCBI Taxonomy" id="1802315"/>
    <lineage>
        <taxon>Bacteria</taxon>
        <taxon>Candidatus Tayloriibacteriota</taxon>
    </lineage>
</organism>
<dbReference type="InterPro" id="IPR022111">
    <property type="entry name" value="Rhodanese_C"/>
</dbReference>
<sequence length="113" mass="13102">MMWILGSLYVFDERVTMAYAAPTEREVIGVCECCGAPSEIYVNCADDERHRHFITCEECKFEGMFCRKGIHKGRTANGYSEKIEREILKEAEWAKKHGKRFSSAKEMIDDILR</sequence>
<evidence type="ECO:0000313" key="2">
    <source>
        <dbReference type="EMBL" id="OHA28702.1"/>
    </source>
</evidence>
<reference evidence="2 3" key="1">
    <citation type="journal article" date="2016" name="Nat. Commun.">
        <title>Thousands of microbial genomes shed light on interconnected biogeochemical processes in an aquifer system.</title>
        <authorList>
            <person name="Anantharaman K."/>
            <person name="Brown C.T."/>
            <person name="Hug L.A."/>
            <person name="Sharon I."/>
            <person name="Castelle C.J."/>
            <person name="Probst A.J."/>
            <person name="Thomas B.C."/>
            <person name="Singh A."/>
            <person name="Wilkins M.J."/>
            <person name="Karaoz U."/>
            <person name="Brodie E.L."/>
            <person name="Williams K.H."/>
            <person name="Hubbard S.S."/>
            <person name="Banfield J.F."/>
        </authorList>
    </citation>
    <scope>NUCLEOTIDE SEQUENCE [LARGE SCALE GENOMIC DNA]</scope>
</reference>
<dbReference type="Proteomes" id="UP000178089">
    <property type="component" value="Unassembled WGS sequence"/>
</dbReference>
<accession>A0A1G2N052</accession>
<evidence type="ECO:0000313" key="3">
    <source>
        <dbReference type="Proteomes" id="UP000178089"/>
    </source>
</evidence>
<feature type="domain" description="Rhodanase C-terminal" evidence="1">
    <location>
        <begin position="6"/>
        <end position="63"/>
    </location>
</feature>
<proteinExistence type="predicted"/>
<dbReference type="EMBL" id="MHRT01000010">
    <property type="protein sequence ID" value="OHA28702.1"/>
    <property type="molecule type" value="Genomic_DNA"/>
</dbReference>
<dbReference type="AlphaFoldDB" id="A0A1G2N052"/>